<accession>A0ABR6RH04</accession>
<evidence type="ECO:0008006" key="3">
    <source>
        <dbReference type="Google" id="ProtNLM"/>
    </source>
</evidence>
<gene>
    <name evidence="1" type="ORF">HNP33_002528</name>
</gene>
<dbReference type="Proteomes" id="UP000562492">
    <property type="component" value="Unassembled WGS sequence"/>
</dbReference>
<evidence type="ECO:0000313" key="2">
    <source>
        <dbReference type="Proteomes" id="UP000562492"/>
    </source>
</evidence>
<keyword evidence="2" id="KW-1185">Reference proteome</keyword>
<sequence>MSEISEPNKAAQYCYVCAQVVKDLKAHKLKAHTPSKESERIGPIEAKNKLILEKARETYLRTQILCSGCKKHIALSDVLKHFKEQHAGIPSPDMQDIFNMADPMQHLKPAKAKVNTPKLPRQPRGDDVFDRNLVVSGGAYGLGKNRKH</sequence>
<dbReference type="EMBL" id="JACHKZ010000015">
    <property type="protein sequence ID" value="MBB6578446.1"/>
    <property type="molecule type" value="Genomic_DNA"/>
</dbReference>
<dbReference type="RefSeq" id="WP_184708922.1">
    <property type="nucleotide sequence ID" value="NZ_JACHKZ010000015.1"/>
</dbReference>
<proteinExistence type="predicted"/>
<organism evidence="1 2">
    <name type="scientific">Comamonas odontotermitis</name>
    <dbReference type="NCBI Taxonomy" id="379895"/>
    <lineage>
        <taxon>Bacteria</taxon>
        <taxon>Pseudomonadati</taxon>
        <taxon>Pseudomonadota</taxon>
        <taxon>Betaproteobacteria</taxon>
        <taxon>Burkholderiales</taxon>
        <taxon>Comamonadaceae</taxon>
        <taxon>Comamonas</taxon>
    </lineage>
</organism>
<evidence type="ECO:0000313" key="1">
    <source>
        <dbReference type="EMBL" id="MBB6578446.1"/>
    </source>
</evidence>
<reference evidence="1 2" key="1">
    <citation type="submission" date="2020-08" db="EMBL/GenBank/DDBJ databases">
        <title>Functional genomics of gut bacteria from endangered species of beetles.</title>
        <authorList>
            <person name="Carlos-Shanley C."/>
        </authorList>
    </citation>
    <scope>NUCLEOTIDE SEQUENCE [LARGE SCALE GENOMIC DNA]</scope>
    <source>
        <strain evidence="1 2">S00124</strain>
    </source>
</reference>
<protein>
    <recommendedName>
        <fullName evidence="3">C2H2-type domain-containing protein</fullName>
    </recommendedName>
</protein>
<comment type="caution">
    <text evidence="1">The sequence shown here is derived from an EMBL/GenBank/DDBJ whole genome shotgun (WGS) entry which is preliminary data.</text>
</comment>
<name>A0ABR6RH04_9BURK</name>